<evidence type="ECO:0000256" key="1">
    <source>
        <dbReference type="ARBA" id="ARBA00022801"/>
    </source>
</evidence>
<evidence type="ECO:0000259" key="2">
    <source>
        <dbReference type="Pfam" id="PF12697"/>
    </source>
</evidence>
<dbReference type="RefSeq" id="WP_378562954.1">
    <property type="nucleotide sequence ID" value="NZ_JBHSDL010000014.1"/>
</dbReference>
<accession>A0ABV8VK01</accession>
<reference evidence="4" key="1">
    <citation type="journal article" date="2019" name="Int. J. Syst. Evol. Microbiol.">
        <title>The Global Catalogue of Microorganisms (GCM) 10K type strain sequencing project: providing services to taxonomists for standard genome sequencing and annotation.</title>
        <authorList>
            <consortium name="The Broad Institute Genomics Platform"/>
            <consortium name="The Broad Institute Genome Sequencing Center for Infectious Disease"/>
            <person name="Wu L."/>
            <person name="Ma J."/>
        </authorList>
    </citation>
    <scope>NUCLEOTIDE SEQUENCE [LARGE SCALE GENOMIC DNA]</scope>
    <source>
        <strain evidence="4">IBRC-M 10490</strain>
    </source>
</reference>
<dbReference type="InterPro" id="IPR029058">
    <property type="entry name" value="AB_hydrolase_fold"/>
</dbReference>
<dbReference type="Gene3D" id="3.40.50.1820">
    <property type="entry name" value="alpha/beta hydrolase"/>
    <property type="match status" value="1"/>
</dbReference>
<comment type="caution">
    <text evidence="3">The sequence shown here is derived from an EMBL/GenBank/DDBJ whole genome shotgun (WGS) entry which is preliminary data.</text>
</comment>
<keyword evidence="4" id="KW-1185">Reference proteome</keyword>
<name>A0ABV8VK01_9NOCA</name>
<dbReference type="PRINTS" id="PR00111">
    <property type="entry name" value="ABHYDROLASE"/>
</dbReference>
<dbReference type="GO" id="GO:0016787">
    <property type="term" value="F:hydrolase activity"/>
    <property type="evidence" value="ECO:0007669"/>
    <property type="project" value="UniProtKB-KW"/>
</dbReference>
<keyword evidence="1 3" id="KW-0378">Hydrolase</keyword>
<protein>
    <submittedName>
        <fullName evidence="3">Alpha/beta fold hydrolase</fullName>
    </submittedName>
</protein>
<dbReference type="EMBL" id="JBHSDL010000014">
    <property type="protein sequence ID" value="MFC4375747.1"/>
    <property type="molecule type" value="Genomic_DNA"/>
</dbReference>
<organism evidence="3 4">
    <name type="scientific">Nocardia halotolerans</name>
    <dbReference type="NCBI Taxonomy" id="1755878"/>
    <lineage>
        <taxon>Bacteria</taxon>
        <taxon>Bacillati</taxon>
        <taxon>Actinomycetota</taxon>
        <taxon>Actinomycetes</taxon>
        <taxon>Mycobacteriales</taxon>
        <taxon>Nocardiaceae</taxon>
        <taxon>Nocardia</taxon>
    </lineage>
</organism>
<dbReference type="SUPFAM" id="SSF53474">
    <property type="entry name" value="alpha/beta-Hydrolases"/>
    <property type="match status" value="1"/>
</dbReference>
<dbReference type="Pfam" id="PF12697">
    <property type="entry name" value="Abhydrolase_6"/>
    <property type="match status" value="1"/>
</dbReference>
<gene>
    <name evidence="3" type="ORF">ACFO5K_16725</name>
</gene>
<dbReference type="PANTHER" id="PTHR43798">
    <property type="entry name" value="MONOACYLGLYCEROL LIPASE"/>
    <property type="match status" value="1"/>
</dbReference>
<dbReference type="PANTHER" id="PTHR43798:SF31">
    <property type="entry name" value="AB HYDROLASE SUPERFAMILY PROTEIN YCLE"/>
    <property type="match status" value="1"/>
</dbReference>
<dbReference type="Proteomes" id="UP001595844">
    <property type="component" value="Unassembled WGS sequence"/>
</dbReference>
<proteinExistence type="predicted"/>
<evidence type="ECO:0000313" key="4">
    <source>
        <dbReference type="Proteomes" id="UP001595844"/>
    </source>
</evidence>
<evidence type="ECO:0000313" key="3">
    <source>
        <dbReference type="EMBL" id="MFC4375747.1"/>
    </source>
</evidence>
<dbReference type="InterPro" id="IPR050266">
    <property type="entry name" value="AB_hydrolase_sf"/>
</dbReference>
<feature type="domain" description="AB hydrolase-1" evidence="2">
    <location>
        <begin position="13"/>
        <end position="259"/>
    </location>
</feature>
<dbReference type="InterPro" id="IPR000073">
    <property type="entry name" value="AB_hydrolase_1"/>
</dbReference>
<sequence>MVVVKGFEVTEGVLAHGLPYTAFGAGRPLVFLRWFTPDHANPRGWMRSSEVKTMAPLARNHRVYAVNRAPGMAAGTSMADIAKDHAEALWAEFGVPVDVLGISSGGSVALQLAADHPSVVRRLVIASSGYRLEESARASQLKYATAAAAGKRALHHMATQGIESPVKARLVGALAWLADPLVRPKNPADTLAFVRAEDAFDLTGRLADITAPTLVIGGERDEFYDQSTFRYTADGIPGAHLTIYPDTTHLGAIKHARFAPEVDEFLSATE</sequence>